<dbReference type="KEGG" id="step:IC006_0769"/>
<proteinExistence type="predicted"/>
<evidence type="ECO:0000313" key="1">
    <source>
        <dbReference type="EMBL" id="BBG23485.1"/>
    </source>
</evidence>
<dbReference type="Gene3D" id="1.10.620.20">
    <property type="entry name" value="Ribonucleotide Reductase, subunit A"/>
    <property type="match status" value="1"/>
</dbReference>
<name>A0A510DTJ4_9CREN</name>
<dbReference type="GO" id="GO:0016491">
    <property type="term" value="F:oxidoreductase activity"/>
    <property type="evidence" value="ECO:0007669"/>
    <property type="project" value="InterPro"/>
</dbReference>
<dbReference type="RefSeq" id="WP_054845933.1">
    <property type="nucleotide sequence ID" value="NZ_AP018929.1"/>
</dbReference>
<sequence length="211" mass="24932">MDKNWYELPQEVRFGIRYLSAHFYPQRYMSRWEVLRPLSLKASERVKGYSPQQVQEEIDHFNFFESYFKEEPLSEIELPQSYIKFFDELVEDFKSGDLCRIVTRFHMVTEGILATTGLDVLRRAGEKYSLQSFLAGIRHIIEDEARHINFGITLVGSPEYAVKRIESIYPDARKIVEDGRDKLNPLVPFDEILNEMDELKRGRVYRLLNKA</sequence>
<keyword evidence="2" id="KW-1185">Reference proteome</keyword>
<gene>
    <name evidence="1" type="ORF">IC006_0769</name>
</gene>
<dbReference type="OrthoDB" id="156360at2157"/>
<protein>
    <submittedName>
        <fullName evidence="1">Uncharacterized protein</fullName>
    </submittedName>
</protein>
<dbReference type="AlphaFoldDB" id="A0A510DTJ4"/>
<dbReference type="InterPro" id="IPR012348">
    <property type="entry name" value="RNR-like"/>
</dbReference>
<reference evidence="1 2" key="1">
    <citation type="journal article" date="2020" name="Int. J. Syst. Evol. Microbiol.">
        <title>Sulfuracidifex tepidarius gen. nov., sp. nov. and transfer of Sulfolobus metallicus Huber and Stetter 1992 to the genus Sulfuracidifex as Sulfuracidifex metallicus comb. nov.</title>
        <authorList>
            <person name="Itoh T."/>
            <person name="Miura T."/>
            <person name="Sakai H.D."/>
            <person name="Kato S."/>
            <person name="Ohkuma M."/>
            <person name="Takashina T."/>
        </authorList>
    </citation>
    <scope>NUCLEOTIDE SEQUENCE [LARGE SCALE GENOMIC DNA]</scope>
    <source>
        <strain evidence="1 2">IC-006</strain>
    </source>
</reference>
<dbReference type="SUPFAM" id="SSF47240">
    <property type="entry name" value="Ferritin-like"/>
    <property type="match status" value="1"/>
</dbReference>
<dbReference type="EMBL" id="AP018929">
    <property type="protein sequence ID" value="BBG23485.1"/>
    <property type="molecule type" value="Genomic_DNA"/>
</dbReference>
<dbReference type="Proteomes" id="UP000322983">
    <property type="component" value="Chromosome"/>
</dbReference>
<dbReference type="InterPro" id="IPR009078">
    <property type="entry name" value="Ferritin-like_SF"/>
</dbReference>
<evidence type="ECO:0000313" key="2">
    <source>
        <dbReference type="Proteomes" id="UP000322983"/>
    </source>
</evidence>
<dbReference type="GeneID" id="41714571"/>
<accession>A0A510DTJ4</accession>
<organism evidence="1 2">
    <name type="scientific">Sulfuracidifex tepidarius</name>
    <dbReference type="NCBI Taxonomy" id="1294262"/>
    <lineage>
        <taxon>Archaea</taxon>
        <taxon>Thermoproteota</taxon>
        <taxon>Thermoprotei</taxon>
        <taxon>Sulfolobales</taxon>
        <taxon>Sulfolobaceae</taxon>
        <taxon>Sulfuracidifex</taxon>
    </lineage>
</organism>
<dbReference type="STRING" id="1294262.GCA_001316085_01668"/>